<dbReference type="PANTHER" id="PTHR28106:SF1">
    <property type="entry name" value="MITOCHONDRIAL ATPASE COMPLEX SUBUNIT ATP10"/>
    <property type="match status" value="1"/>
</dbReference>
<dbReference type="AlphaFoldDB" id="A0A1Q3A9W5"/>
<dbReference type="InterPro" id="IPR007849">
    <property type="entry name" value="ATP10"/>
</dbReference>
<evidence type="ECO:0000313" key="2">
    <source>
        <dbReference type="Proteomes" id="UP000187013"/>
    </source>
</evidence>
<dbReference type="Pfam" id="PF05176">
    <property type="entry name" value="ATP-synt_10"/>
    <property type="match status" value="1"/>
</dbReference>
<evidence type="ECO:0008006" key="3">
    <source>
        <dbReference type="Google" id="ProtNLM"/>
    </source>
</evidence>
<name>A0A1Q3A9W5_ZYGRO</name>
<proteinExistence type="predicted"/>
<protein>
    <recommendedName>
        <fullName evidence="3">Mitochondrial ATPase complex subunit ATP10</fullName>
    </recommendedName>
</protein>
<evidence type="ECO:0000313" key="1">
    <source>
        <dbReference type="EMBL" id="GAV52536.1"/>
    </source>
</evidence>
<reference evidence="1 2" key="1">
    <citation type="submission" date="2016-08" db="EMBL/GenBank/DDBJ databases">
        <title>Draft genome sequence of allopolyploid Zygosaccharomyces rouxii.</title>
        <authorList>
            <person name="Watanabe J."/>
            <person name="Uehara K."/>
            <person name="Mogi Y."/>
            <person name="Tsukioka Y."/>
        </authorList>
    </citation>
    <scope>NUCLEOTIDE SEQUENCE [LARGE SCALE GENOMIC DNA]</scope>
    <source>
        <strain evidence="1 2">NBRC 110957</strain>
    </source>
</reference>
<organism evidence="1 2">
    <name type="scientific">Zygosaccharomyces rouxii</name>
    <dbReference type="NCBI Taxonomy" id="4956"/>
    <lineage>
        <taxon>Eukaryota</taxon>
        <taxon>Fungi</taxon>
        <taxon>Dikarya</taxon>
        <taxon>Ascomycota</taxon>
        <taxon>Saccharomycotina</taxon>
        <taxon>Saccharomycetes</taxon>
        <taxon>Saccharomycetales</taxon>
        <taxon>Saccharomycetaceae</taxon>
        <taxon>Zygosaccharomyces</taxon>
    </lineage>
</organism>
<sequence length="282" mass="32296">MMRSFVNGLRSFSTHSSQGFFKKFYQDVVDVAPKEFKLEELKRPIGLAHPPSKATVYSRGNSFRDLFDREKTDKRSKELGLEFSKSGMYDIHIFRKTNGKLFISPPSYWRSEKSLYFPHITGLSLKGEQQSLEDTLRGKVSVVRLFSSKVGDDLCKQYLQNEELELDYMEASASESLQSKGIQTVDVNFADSGIKYALMKLFIGSLRCSVPVQRHSHYLLANREQLPFKVREALQINNVFTGFTIVVDPALKIRWMASGGATTDEFKTLWKCVRRIREESSS</sequence>
<dbReference type="GO" id="GO:0033615">
    <property type="term" value="P:mitochondrial proton-transporting ATP synthase complex assembly"/>
    <property type="evidence" value="ECO:0007669"/>
    <property type="project" value="TreeGrafter"/>
</dbReference>
<dbReference type="Proteomes" id="UP000187013">
    <property type="component" value="Unassembled WGS sequence"/>
</dbReference>
<dbReference type="GO" id="GO:0005743">
    <property type="term" value="C:mitochondrial inner membrane"/>
    <property type="evidence" value="ECO:0007669"/>
    <property type="project" value="TreeGrafter"/>
</dbReference>
<dbReference type="EMBL" id="BDGX01000033">
    <property type="protein sequence ID" value="GAV52536.1"/>
    <property type="molecule type" value="Genomic_DNA"/>
</dbReference>
<dbReference type="PANTHER" id="PTHR28106">
    <property type="entry name" value="MITOCHONDRIAL ATPASE COMPLEX SUBUNIT ATP10"/>
    <property type="match status" value="1"/>
</dbReference>
<comment type="caution">
    <text evidence="1">The sequence shown here is derived from an EMBL/GenBank/DDBJ whole genome shotgun (WGS) entry which is preliminary data.</text>
</comment>
<dbReference type="OrthoDB" id="17089at2759"/>
<accession>A0A1Q3A9W5</accession>
<dbReference type="Gene3D" id="3.40.30.10">
    <property type="entry name" value="Glutaredoxin"/>
    <property type="match status" value="1"/>
</dbReference>
<gene>
    <name evidence="1" type="ORF">ZYGR_0AG05270</name>
</gene>